<dbReference type="Proteomes" id="UP000694402">
    <property type="component" value="Unassembled WGS sequence"/>
</dbReference>
<dbReference type="Ensembl" id="ENSOTST00005011216.2">
    <property type="protein sequence ID" value="ENSOTSP00005010159.2"/>
    <property type="gene ID" value="ENSOTSG00005005461.2"/>
</dbReference>
<gene>
    <name evidence="4" type="primary">LOC112231373</name>
</gene>
<evidence type="ECO:0000256" key="1">
    <source>
        <dbReference type="ARBA" id="ARBA00038015"/>
    </source>
</evidence>
<proteinExistence type="inferred from homology"/>
<feature type="compositionally biased region" description="Basic residues" evidence="2">
    <location>
        <begin position="424"/>
        <end position="442"/>
    </location>
</feature>
<feature type="compositionally biased region" description="Basic and acidic residues" evidence="2">
    <location>
        <begin position="226"/>
        <end position="266"/>
    </location>
</feature>
<sequence>TPANTLLRALSRGGSVTSPPPSPAMPKSKLADYRYGREEMLALYIKDNKPPEDMQDKEFAAIMQDEPVQPLALEPLTEEEQRNFSMSVNSVAVLRLMGKGGGAAPVGVSRGRGGCIRGGRGRGRGEGAFYQRVPGGPDEGEVGFGRGREMLRSQSWDDRAERPRFEKPIRCAEVVRPGFEETGPPGRKDSWRADSDNWRTLREEEEEAAAAAAAGGEQPAWRVAGSRRDDGGPRSAGWRDRGGRRKFEFEFRDGEGPRRESDRDGLPEWCTDEEDGEMGTFDSSGAFMCIKVRVCWPAVISVCVCPCVYLHVICTSILSLSWPYYSSTCLILSTPVLSGLIGCPLPGSGAKLSPDPPSTTTSSLMPPPSGSLLPSTGGEAEEDEGMKHLQQEAEKMVASLQDTSLEEECFTQALQESHTITSHSHTHPAPHSHTHAAGHTHSTHRDCALPLSHEAAMKWFYKDPQGEVQGPFSTVEMCEWFQAGYFTMTLLVKRGCDEGFQPLGDVIKMWGRVPFSPGPSPPPLLGNMDQELLKKHLEQAATAALYQQLQMRFQHMNSGDSSMMPSMNRSMSVPDNGSMWDMHTSASQQSGGEANLWDLTMSHSTQVPSLEQLQKLQDRREAELRAKREEEERKRQVEKRRQQEEQKRRDEEELYRRKQQCRQQQELIMKLLQQAQPGAPGCVSGSGWSGSQASALSKQGKSLGLLELETERLLKQQAQHQRAQHQRDRHGGLSMGQWGEGSVGMWSGGGMEPKGSSGGMGVWEEAVKNQNSLRNMGMKNSRSSPSLSEQYMLRKKRTEEEDKLLKLLQGMKPQDGFTTWCEQMLHALNTSANNSSSSLDVATIVAYLKEVESPYEVHDFIRSYLGDTMEAKEFAKQFLERRAKQKANHQRQQQQQQVSKPLLCPLPIQAAKMKKKQTMMLHSDPSILGIQTLMNLGEMETVEDY</sequence>
<dbReference type="GeneTree" id="ENSGT00940000159845"/>
<evidence type="ECO:0000313" key="4">
    <source>
        <dbReference type="Ensembl" id="ENSOTSP00005010159.2"/>
    </source>
</evidence>
<protein>
    <recommendedName>
        <fullName evidence="3">GYF domain-containing protein</fullName>
    </recommendedName>
</protein>
<feature type="compositionally biased region" description="Basic and acidic residues" evidence="2">
    <location>
        <begin position="616"/>
        <end position="654"/>
    </location>
</feature>
<feature type="region of interest" description="Disordered" evidence="2">
    <location>
        <begin position="351"/>
        <end position="388"/>
    </location>
</feature>
<feature type="region of interest" description="Disordered" evidence="2">
    <location>
        <begin position="608"/>
        <end position="654"/>
    </location>
</feature>
<evidence type="ECO:0000259" key="3">
    <source>
        <dbReference type="PROSITE" id="PS50829"/>
    </source>
</evidence>
<feature type="region of interest" description="Disordered" evidence="2">
    <location>
        <begin position="417"/>
        <end position="445"/>
    </location>
</feature>
<organism evidence="4 5">
    <name type="scientific">Oncorhynchus tshawytscha</name>
    <name type="common">Chinook salmon</name>
    <name type="synonym">Salmo tshawytscha</name>
    <dbReference type="NCBI Taxonomy" id="74940"/>
    <lineage>
        <taxon>Eukaryota</taxon>
        <taxon>Metazoa</taxon>
        <taxon>Chordata</taxon>
        <taxon>Craniata</taxon>
        <taxon>Vertebrata</taxon>
        <taxon>Euteleostomi</taxon>
        <taxon>Actinopterygii</taxon>
        <taxon>Neopterygii</taxon>
        <taxon>Teleostei</taxon>
        <taxon>Protacanthopterygii</taxon>
        <taxon>Salmoniformes</taxon>
        <taxon>Salmonidae</taxon>
        <taxon>Salmoninae</taxon>
        <taxon>Oncorhynchus</taxon>
    </lineage>
</organism>
<feature type="domain" description="GYF" evidence="3">
    <location>
        <begin position="456"/>
        <end position="504"/>
    </location>
</feature>
<dbReference type="InterPro" id="IPR051640">
    <property type="entry name" value="GRB10-interact_GYF"/>
</dbReference>
<reference evidence="4" key="2">
    <citation type="submission" date="2025-09" db="UniProtKB">
        <authorList>
            <consortium name="Ensembl"/>
        </authorList>
    </citation>
    <scope>IDENTIFICATION</scope>
</reference>
<dbReference type="PROSITE" id="PS50829">
    <property type="entry name" value="GYF"/>
    <property type="match status" value="1"/>
</dbReference>
<feature type="region of interest" description="Disordered" evidence="2">
    <location>
        <begin position="126"/>
        <end position="146"/>
    </location>
</feature>
<dbReference type="InterPro" id="IPR003169">
    <property type="entry name" value="GYF"/>
</dbReference>
<dbReference type="Pfam" id="PF02213">
    <property type="entry name" value="GYF"/>
    <property type="match status" value="1"/>
</dbReference>
<dbReference type="Gene3D" id="3.30.1490.40">
    <property type="match status" value="1"/>
</dbReference>
<evidence type="ECO:0000256" key="2">
    <source>
        <dbReference type="SAM" id="MobiDB-lite"/>
    </source>
</evidence>
<feature type="region of interest" description="Disordered" evidence="2">
    <location>
        <begin position="201"/>
        <end position="275"/>
    </location>
</feature>
<comment type="similarity">
    <text evidence="1">Belongs to the GIGYF family.</text>
</comment>
<dbReference type="GO" id="GO:0048009">
    <property type="term" value="P:insulin-like growth factor receptor signaling pathway"/>
    <property type="evidence" value="ECO:0007669"/>
    <property type="project" value="TreeGrafter"/>
</dbReference>
<dbReference type="GO" id="GO:0005829">
    <property type="term" value="C:cytosol"/>
    <property type="evidence" value="ECO:0007669"/>
    <property type="project" value="TreeGrafter"/>
</dbReference>
<dbReference type="SUPFAM" id="SSF55277">
    <property type="entry name" value="GYF domain"/>
    <property type="match status" value="1"/>
</dbReference>
<dbReference type="PANTHER" id="PTHR14445">
    <property type="entry name" value="GRB10 INTERACTING GYF PROTEIN"/>
    <property type="match status" value="1"/>
</dbReference>
<dbReference type="InterPro" id="IPR035445">
    <property type="entry name" value="GYF-like_dom_sf"/>
</dbReference>
<dbReference type="SMART" id="SM00444">
    <property type="entry name" value="GYF"/>
    <property type="match status" value="1"/>
</dbReference>
<accession>A0A8C8CCK2</accession>
<dbReference type="CDD" id="cd00072">
    <property type="entry name" value="GYF"/>
    <property type="match status" value="1"/>
</dbReference>
<reference evidence="4" key="1">
    <citation type="submission" date="2025-08" db="UniProtKB">
        <authorList>
            <consortium name="Ensembl"/>
        </authorList>
    </citation>
    <scope>IDENTIFICATION</scope>
</reference>
<feature type="compositionally biased region" description="Low complexity" evidence="2">
    <location>
        <begin position="358"/>
        <end position="378"/>
    </location>
</feature>
<dbReference type="PANTHER" id="PTHR14445:SF37">
    <property type="entry name" value="GRB10-INTERACTING GYF PROTEIN 1"/>
    <property type="match status" value="1"/>
</dbReference>
<feature type="region of interest" description="Disordered" evidence="2">
    <location>
        <begin position="1"/>
        <end position="28"/>
    </location>
</feature>
<keyword evidence="5" id="KW-1185">Reference proteome</keyword>
<dbReference type="CDD" id="cd22249">
    <property type="entry name" value="UDM1_RNF168_RNF169-like"/>
    <property type="match status" value="1"/>
</dbReference>
<dbReference type="AlphaFoldDB" id="A0A8C8CCK2"/>
<name>A0A8C8CCK2_ONCTS</name>
<evidence type="ECO:0000313" key="5">
    <source>
        <dbReference type="Proteomes" id="UP000694402"/>
    </source>
</evidence>